<evidence type="ECO:0000256" key="1">
    <source>
        <dbReference type="SAM" id="MobiDB-lite"/>
    </source>
</evidence>
<dbReference type="AlphaFoldDB" id="A0A1N6M628"/>
<evidence type="ECO:0008006" key="4">
    <source>
        <dbReference type="Google" id="ProtNLM"/>
    </source>
</evidence>
<proteinExistence type="predicted"/>
<feature type="compositionally biased region" description="Polar residues" evidence="1">
    <location>
        <begin position="25"/>
        <end position="56"/>
    </location>
</feature>
<dbReference type="Proteomes" id="UP000184774">
    <property type="component" value="Unassembled WGS sequence"/>
</dbReference>
<gene>
    <name evidence="2" type="ORF">VSP9026_02526</name>
</gene>
<feature type="region of interest" description="Disordered" evidence="1">
    <location>
        <begin position="1"/>
        <end position="83"/>
    </location>
</feature>
<protein>
    <recommendedName>
        <fullName evidence="4">Mu-like prophage FluMu N-terminal domain-containing protein</fullName>
    </recommendedName>
</protein>
<reference evidence="2 3" key="1">
    <citation type="submission" date="2016-12" db="EMBL/GenBank/DDBJ databases">
        <authorList>
            <person name="Song W.-J."/>
            <person name="Kurnit D.M."/>
        </authorList>
    </citation>
    <scope>NUCLEOTIDE SEQUENCE [LARGE SCALE GENOMIC DNA]</scope>
    <source>
        <strain evidence="2 3">CECT 9026</strain>
    </source>
</reference>
<accession>A0A1N6M628</accession>
<organism evidence="2 3">
    <name type="scientific">Vibrio spartinae</name>
    <dbReference type="NCBI Taxonomy" id="1918945"/>
    <lineage>
        <taxon>Bacteria</taxon>
        <taxon>Pseudomonadati</taxon>
        <taxon>Pseudomonadota</taxon>
        <taxon>Gammaproteobacteria</taxon>
        <taxon>Vibrionales</taxon>
        <taxon>Vibrionaceae</taxon>
        <taxon>Vibrio</taxon>
    </lineage>
</organism>
<sequence>MPRTGTEDETVTNAKTKTTRRSNDKSGTPTNVTQSDAETVVETSVETPQPNSQSPEVTGKAPTDITQTDTGTDEQPPVETQQAEPCLLPVEVKATKKTGFWRCGRFWSSEGSHAFVVPDDADIRAIRLENPDIESVFLTEAEYQRLKNEPALSVKQLEAGIDTE</sequence>
<dbReference type="EMBL" id="FSSB01000016">
    <property type="protein sequence ID" value="SIO94796.1"/>
    <property type="molecule type" value="Genomic_DNA"/>
</dbReference>
<evidence type="ECO:0000313" key="3">
    <source>
        <dbReference type="Proteomes" id="UP000184774"/>
    </source>
</evidence>
<evidence type="ECO:0000313" key="2">
    <source>
        <dbReference type="EMBL" id="SIO94796.1"/>
    </source>
</evidence>
<name>A0A1N6M628_9VIBR</name>